<feature type="compositionally biased region" description="Low complexity" evidence="1">
    <location>
        <begin position="81"/>
        <end position="104"/>
    </location>
</feature>
<protein>
    <submittedName>
        <fullName evidence="2">Uncharacterized protein</fullName>
    </submittedName>
</protein>
<feature type="compositionally biased region" description="Basic and acidic residues" evidence="1">
    <location>
        <begin position="1"/>
        <end position="12"/>
    </location>
</feature>
<name>A0A4Y7S4Y4_COPMI</name>
<dbReference type="AlphaFoldDB" id="A0A4Y7S4Y4"/>
<evidence type="ECO:0000313" key="2">
    <source>
        <dbReference type="EMBL" id="TEB16412.1"/>
    </source>
</evidence>
<accession>A0A4Y7S4Y4</accession>
<comment type="caution">
    <text evidence="2">The sequence shown here is derived from an EMBL/GenBank/DDBJ whole genome shotgun (WGS) entry which is preliminary data.</text>
</comment>
<gene>
    <name evidence="2" type="ORF">FA13DRAFT_807221</name>
</gene>
<dbReference type="EMBL" id="QPFP01000330">
    <property type="protein sequence ID" value="TEB16412.1"/>
    <property type="molecule type" value="Genomic_DNA"/>
</dbReference>
<evidence type="ECO:0000313" key="3">
    <source>
        <dbReference type="Proteomes" id="UP000298030"/>
    </source>
</evidence>
<sequence length="124" mass="13715">MVDGRRGGERKPVSTRPISKHRRLKLTSYVRTPAHQQHTHTHTPTDPSLHQSPHAAQRAPPPVFDTTLTAVGAEVTRPRSSRTPSTSTTSCHLRSPSHLPSHHLTQPERHPNPVPDTAPHSNAR</sequence>
<feature type="region of interest" description="Disordered" evidence="1">
    <location>
        <begin position="1"/>
        <end position="124"/>
    </location>
</feature>
<keyword evidence="3" id="KW-1185">Reference proteome</keyword>
<dbReference type="Proteomes" id="UP000298030">
    <property type="component" value="Unassembled WGS sequence"/>
</dbReference>
<evidence type="ECO:0000256" key="1">
    <source>
        <dbReference type="SAM" id="MobiDB-lite"/>
    </source>
</evidence>
<reference evidence="2 3" key="1">
    <citation type="journal article" date="2019" name="Nat. Ecol. Evol.">
        <title>Megaphylogeny resolves global patterns of mushroom evolution.</title>
        <authorList>
            <person name="Varga T."/>
            <person name="Krizsan K."/>
            <person name="Foldi C."/>
            <person name="Dima B."/>
            <person name="Sanchez-Garcia M."/>
            <person name="Sanchez-Ramirez S."/>
            <person name="Szollosi G.J."/>
            <person name="Szarkandi J.G."/>
            <person name="Papp V."/>
            <person name="Albert L."/>
            <person name="Andreopoulos W."/>
            <person name="Angelini C."/>
            <person name="Antonin V."/>
            <person name="Barry K.W."/>
            <person name="Bougher N.L."/>
            <person name="Buchanan P."/>
            <person name="Buyck B."/>
            <person name="Bense V."/>
            <person name="Catcheside P."/>
            <person name="Chovatia M."/>
            <person name="Cooper J."/>
            <person name="Damon W."/>
            <person name="Desjardin D."/>
            <person name="Finy P."/>
            <person name="Geml J."/>
            <person name="Haridas S."/>
            <person name="Hughes K."/>
            <person name="Justo A."/>
            <person name="Karasinski D."/>
            <person name="Kautmanova I."/>
            <person name="Kiss B."/>
            <person name="Kocsube S."/>
            <person name="Kotiranta H."/>
            <person name="LaButti K.M."/>
            <person name="Lechner B.E."/>
            <person name="Liimatainen K."/>
            <person name="Lipzen A."/>
            <person name="Lukacs Z."/>
            <person name="Mihaltcheva S."/>
            <person name="Morgado L.N."/>
            <person name="Niskanen T."/>
            <person name="Noordeloos M.E."/>
            <person name="Ohm R.A."/>
            <person name="Ortiz-Santana B."/>
            <person name="Ovrebo C."/>
            <person name="Racz N."/>
            <person name="Riley R."/>
            <person name="Savchenko A."/>
            <person name="Shiryaev A."/>
            <person name="Soop K."/>
            <person name="Spirin V."/>
            <person name="Szebenyi C."/>
            <person name="Tomsovsky M."/>
            <person name="Tulloss R.E."/>
            <person name="Uehling J."/>
            <person name="Grigoriev I.V."/>
            <person name="Vagvolgyi C."/>
            <person name="Papp T."/>
            <person name="Martin F.M."/>
            <person name="Miettinen O."/>
            <person name="Hibbett D.S."/>
            <person name="Nagy L.G."/>
        </authorList>
    </citation>
    <scope>NUCLEOTIDE SEQUENCE [LARGE SCALE GENOMIC DNA]</scope>
    <source>
        <strain evidence="2 3">FP101781</strain>
    </source>
</reference>
<proteinExistence type="predicted"/>
<organism evidence="2 3">
    <name type="scientific">Coprinellus micaceus</name>
    <name type="common">Glistening ink-cap mushroom</name>
    <name type="synonym">Coprinus micaceus</name>
    <dbReference type="NCBI Taxonomy" id="71717"/>
    <lineage>
        <taxon>Eukaryota</taxon>
        <taxon>Fungi</taxon>
        <taxon>Dikarya</taxon>
        <taxon>Basidiomycota</taxon>
        <taxon>Agaricomycotina</taxon>
        <taxon>Agaricomycetes</taxon>
        <taxon>Agaricomycetidae</taxon>
        <taxon>Agaricales</taxon>
        <taxon>Agaricineae</taxon>
        <taxon>Psathyrellaceae</taxon>
        <taxon>Coprinellus</taxon>
    </lineage>
</organism>